<proteinExistence type="predicted"/>
<evidence type="ECO:0000313" key="1">
    <source>
        <dbReference type="Proteomes" id="UP000887576"/>
    </source>
</evidence>
<reference evidence="2" key="1">
    <citation type="submission" date="2022-11" db="UniProtKB">
        <authorList>
            <consortium name="WormBaseParasite"/>
        </authorList>
    </citation>
    <scope>IDENTIFICATION</scope>
</reference>
<dbReference type="WBParaSite" id="JU765_v2.g18978.t2">
    <property type="protein sequence ID" value="JU765_v2.g18978.t2"/>
    <property type="gene ID" value="JU765_v2.g18978"/>
</dbReference>
<accession>A0AC34QT74</accession>
<dbReference type="Proteomes" id="UP000887576">
    <property type="component" value="Unplaced"/>
</dbReference>
<evidence type="ECO:0000313" key="2">
    <source>
        <dbReference type="WBParaSite" id="JU765_v2.g18978.t2"/>
    </source>
</evidence>
<name>A0AC34QT74_9BILA</name>
<protein>
    <submittedName>
        <fullName evidence="2">Calcium/calmodulin-dependent protein kinase II association-domain domain-containing protein</fullName>
    </submittedName>
</protein>
<sequence length="352" mass="38501">MSFGSFDAYFGRSKSSSTLNRLEALPNFEDSGHSSLQNSVESLPAVVDLELVELRKFTQKISEYLSSLSPGRNLLNKKEAPPSTIKESSESSQTIDEQDNEKAGTSGGLLKHENTVVHVDPNAPQAVAAKSPAIASPNASSPAPPVNSNNISTIPPPNQPIPTVLSPVTNDMNFLNHQVVAAAAAAAHLQQQQQRGHPPSPIVNNISAQKQEIVRVTQQLQDAIACKDYDTYSRLCDASMTCFEPEAQGNLVEDLDFHKFYFDNATAMNSTSPRKPQIHTTVLNPNVHLMGEEGACIAYVRLIQYIDKNGEAHTKQSQETRVWQKRNGRGWVCVHVHRSGDPSWTITAAMDH</sequence>
<organism evidence="1 2">
    <name type="scientific">Panagrolaimus sp. JU765</name>
    <dbReference type="NCBI Taxonomy" id="591449"/>
    <lineage>
        <taxon>Eukaryota</taxon>
        <taxon>Metazoa</taxon>
        <taxon>Ecdysozoa</taxon>
        <taxon>Nematoda</taxon>
        <taxon>Chromadorea</taxon>
        <taxon>Rhabditida</taxon>
        <taxon>Tylenchina</taxon>
        <taxon>Panagrolaimomorpha</taxon>
        <taxon>Panagrolaimoidea</taxon>
        <taxon>Panagrolaimidae</taxon>
        <taxon>Panagrolaimus</taxon>
    </lineage>
</organism>